<dbReference type="EMBL" id="AKHW03006392">
    <property type="protein sequence ID" value="KYO20471.1"/>
    <property type="molecule type" value="Genomic_DNA"/>
</dbReference>
<organism evidence="1 2">
    <name type="scientific">Alligator mississippiensis</name>
    <name type="common">American alligator</name>
    <dbReference type="NCBI Taxonomy" id="8496"/>
    <lineage>
        <taxon>Eukaryota</taxon>
        <taxon>Metazoa</taxon>
        <taxon>Chordata</taxon>
        <taxon>Craniata</taxon>
        <taxon>Vertebrata</taxon>
        <taxon>Euteleostomi</taxon>
        <taxon>Archelosauria</taxon>
        <taxon>Archosauria</taxon>
        <taxon>Crocodylia</taxon>
        <taxon>Alligatoridae</taxon>
        <taxon>Alligatorinae</taxon>
        <taxon>Alligator</taxon>
    </lineage>
</organism>
<sequence>MNRKTVISVDVGLGTQLVKSLGVFPKGITGETASHLQQPQAGHGRQDCIGREIQKRATFPNVHIGSSQFLRSSSAVIHAEPAVEVEPCYLQVH</sequence>
<evidence type="ECO:0000313" key="2">
    <source>
        <dbReference type="Proteomes" id="UP000050525"/>
    </source>
</evidence>
<keyword evidence="2" id="KW-1185">Reference proteome</keyword>
<evidence type="ECO:0000313" key="1">
    <source>
        <dbReference type="EMBL" id="KYO20471.1"/>
    </source>
</evidence>
<name>A0A151M7M3_ALLMI</name>
<protein>
    <submittedName>
        <fullName evidence="1">Uncharacterized protein</fullName>
    </submittedName>
</protein>
<comment type="caution">
    <text evidence="1">The sequence shown here is derived from an EMBL/GenBank/DDBJ whole genome shotgun (WGS) entry which is preliminary data.</text>
</comment>
<proteinExistence type="predicted"/>
<dbReference type="Proteomes" id="UP000050525">
    <property type="component" value="Unassembled WGS sequence"/>
</dbReference>
<accession>A0A151M7M3</accession>
<gene>
    <name evidence="1" type="ORF">Y1Q_0009473</name>
</gene>
<dbReference type="AlphaFoldDB" id="A0A151M7M3"/>
<reference evidence="1 2" key="1">
    <citation type="journal article" date="2012" name="Genome Biol.">
        <title>Sequencing three crocodilian genomes to illuminate the evolution of archosaurs and amniotes.</title>
        <authorList>
            <person name="St John J.A."/>
            <person name="Braun E.L."/>
            <person name="Isberg S.R."/>
            <person name="Miles L.G."/>
            <person name="Chong A.Y."/>
            <person name="Gongora J."/>
            <person name="Dalzell P."/>
            <person name="Moran C."/>
            <person name="Bed'hom B."/>
            <person name="Abzhanov A."/>
            <person name="Burgess S.C."/>
            <person name="Cooksey A.M."/>
            <person name="Castoe T.A."/>
            <person name="Crawford N.G."/>
            <person name="Densmore L.D."/>
            <person name="Drew J.C."/>
            <person name="Edwards S.V."/>
            <person name="Faircloth B.C."/>
            <person name="Fujita M.K."/>
            <person name="Greenwold M.J."/>
            <person name="Hoffmann F.G."/>
            <person name="Howard J.M."/>
            <person name="Iguchi T."/>
            <person name="Janes D.E."/>
            <person name="Khan S.Y."/>
            <person name="Kohno S."/>
            <person name="de Koning A.J."/>
            <person name="Lance S.L."/>
            <person name="McCarthy F.M."/>
            <person name="McCormack J.E."/>
            <person name="Merchant M.E."/>
            <person name="Peterson D.G."/>
            <person name="Pollock D.D."/>
            <person name="Pourmand N."/>
            <person name="Raney B.J."/>
            <person name="Roessler K.A."/>
            <person name="Sanford J.R."/>
            <person name="Sawyer R.H."/>
            <person name="Schmidt C.J."/>
            <person name="Triplett E.W."/>
            <person name="Tuberville T.D."/>
            <person name="Venegas-Anaya M."/>
            <person name="Howard J.T."/>
            <person name="Jarvis E.D."/>
            <person name="Guillette L.J.Jr."/>
            <person name="Glenn T.C."/>
            <person name="Green R.E."/>
            <person name="Ray D.A."/>
        </authorList>
    </citation>
    <scope>NUCLEOTIDE SEQUENCE [LARGE SCALE GENOMIC DNA]</scope>
    <source>
        <strain evidence="1">KSC_2009_1</strain>
    </source>
</reference>